<evidence type="ECO:0000313" key="1">
    <source>
        <dbReference type="EMBL" id="KAF2807355.1"/>
    </source>
</evidence>
<dbReference type="RefSeq" id="XP_033574319.1">
    <property type="nucleotide sequence ID" value="XM_033725756.1"/>
</dbReference>
<reference evidence="3" key="2">
    <citation type="submission" date="2020-04" db="EMBL/GenBank/DDBJ databases">
        <authorList>
            <consortium name="NCBI Genome Project"/>
        </authorList>
    </citation>
    <scope>NUCLEOTIDE SEQUENCE</scope>
    <source>
        <strain evidence="3">CBS 304.34</strain>
    </source>
</reference>
<reference evidence="1 3" key="1">
    <citation type="journal article" date="2020" name="Stud. Mycol.">
        <title>101 Dothideomycetes genomes: a test case for predicting lifestyles and emergence of pathogens.</title>
        <authorList>
            <person name="Haridas S."/>
            <person name="Albert R."/>
            <person name="Binder M."/>
            <person name="Bloem J."/>
            <person name="Labutti K."/>
            <person name="Salamov A."/>
            <person name="Andreopoulos B."/>
            <person name="Baker S."/>
            <person name="Barry K."/>
            <person name="Bills G."/>
            <person name="Bluhm B."/>
            <person name="Cannon C."/>
            <person name="Castanera R."/>
            <person name="Culley D."/>
            <person name="Daum C."/>
            <person name="Ezra D."/>
            <person name="Gonzalez J."/>
            <person name="Henrissat B."/>
            <person name="Kuo A."/>
            <person name="Liang C."/>
            <person name="Lipzen A."/>
            <person name="Lutzoni F."/>
            <person name="Magnuson J."/>
            <person name="Mondo S."/>
            <person name="Nolan M."/>
            <person name="Ohm R."/>
            <person name="Pangilinan J."/>
            <person name="Park H.-J."/>
            <person name="Ramirez L."/>
            <person name="Alfaro M."/>
            <person name="Sun H."/>
            <person name="Tritt A."/>
            <person name="Yoshinaga Y."/>
            <person name="Zwiers L.-H."/>
            <person name="Turgeon B."/>
            <person name="Goodwin S."/>
            <person name="Spatafora J."/>
            <person name="Crous P."/>
            <person name="Grigoriev I."/>
        </authorList>
    </citation>
    <scope>NUCLEOTIDE SEQUENCE</scope>
    <source>
        <strain evidence="1 3">CBS 304.34</strain>
    </source>
</reference>
<dbReference type="EMBL" id="MU003705">
    <property type="protein sequence ID" value="KAF2807355.1"/>
    <property type="molecule type" value="Genomic_DNA"/>
</dbReference>
<reference evidence="3" key="3">
    <citation type="submission" date="2025-04" db="UniProtKB">
        <authorList>
            <consortium name="RefSeq"/>
        </authorList>
    </citation>
    <scope>IDENTIFICATION</scope>
    <source>
        <strain evidence="3">CBS 304.34</strain>
    </source>
</reference>
<organism evidence="1">
    <name type="scientific">Mytilinidion resinicola</name>
    <dbReference type="NCBI Taxonomy" id="574789"/>
    <lineage>
        <taxon>Eukaryota</taxon>
        <taxon>Fungi</taxon>
        <taxon>Dikarya</taxon>
        <taxon>Ascomycota</taxon>
        <taxon>Pezizomycotina</taxon>
        <taxon>Dothideomycetes</taxon>
        <taxon>Pleosporomycetidae</taxon>
        <taxon>Mytilinidiales</taxon>
        <taxon>Mytilinidiaceae</taxon>
        <taxon>Mytilinidion</taxon>
    </lineage>
</organism>
<dbReference type="GeneID" id="54466649"/>
<dbReference type="AlphaFoldDB" id="A0A6A6YH67"/>
<sequence>MQAGSMVRIMVGVRGLNGEGSHYPALSTVTSEHLGHVYVACRRTDKVIAGEYHVDISGWDDGNWGESIDNEVKKSNLVVTAWKYEPRTNYVFADGTRKEHWADFKLPWSNRGCAESHIGKALGLRGGGLNCPFSAAEGLDLFK</sequence>
<keyword evidence="2" id="KW-1185">Reference proteome</keyword>
<protein>
    <submittedName>
        <fullName evidence="1 3">Uncharacterized protein</fullName>
    </submittedName>
</protein>
<dbReference type="OrthoDB" id="5056621at2759"/>
<evidence type="ECO:0000313" key="3">
    <source>
        <dbReference type="RefSeq" id="XP_033574319.1"/>
    </source>
</evidence>
<proteinExistence type="predicted"/>
<evidence type="ECO:0000313" key="2">
    <source>
        <dbReference type="Proteomes" id="UP000504636"/>
    </source>
</evidence>
<accession>A0A6A6YH67</accession>
<name>A0A6A6YH67_9PEZI</name>
<gene>
    <name evidence="1 3" type="ORF">BDZ99DRAFT_522973</name>
</gene>
<dbReference type="Proteomes" id="UP000504636">
    <property type="component" value="Unplaced"/>
</dbReference>